<dbReference type="Pfam" id="PF11868">
    <property type="entry name" value="DUF3388"/>
    <property type="match status" value="1"/>
</dbReference>
<reference evidence="2 3" key="1">
    <citation type="submission" date="2016-10" db="EMBL/GenBank/DDBJ databases">
        <authorList>
            <person name="de Groot N.N."/>
        </authorList>
    </citation>
    <scope>NUCLEOTIDE SEQUENCE [LARGE SCALE GENOMIC DNA]</scope>
    <source>
        <strain evidence="2 3">DSM 21632</strain>
    </source>
</reference>
<sequence length="258" mass="30116">MEQKKEWYLEYEIHQNRPGLLGDISSLLGMLSINIVTINGVEDRRRGMLIRSKNDDQITRFRSILDTIDNITVRKLREPKLRDRLAVMHGRYIERDADDKKTFRFVRDELGLLVDFMAELFKKDRHYLMGIRGMPRVGKTESLVAASVCANKRWSFISSTLLRQTVRNQLADDELEEGHIYIIDGIVSMMRASEKHRMLVDDILRLPAVKVVEHPDIFVRESAYTLDDFDCIIELRNDEKEEITYEVVESGFSSFDIS</sequence>
<dbReference type="CDD" id="cd02116">
    <property type="entry name" value="ACT"/>
    <property type="match status" value="1"/>
</dbReference>
<protein>
    <recommendedName>
        <fullName evidence="1">ACT domain-containing protein</fullName>
    </recommendedName>
</protein>
<dbReference type="STRING" id="568899.SAMN05192534_101275"/>
<dbReference type="AlphaFoldDB" id="A0A1G7YUS4"/>
<dbReference type="OrthoDB" id="2372367at2"/>
<keyword evidence="3" id="KW-1185">Reference proteome</keyword>
<feature type="domain" description="ACT" evidence="1">
    <location>
        <begin position="9"/>
        <end position="84"/>
    </location>
</feature>
<evidence type="ECO:0000259" key="1">
    <source>
        <dbReference type="PROSITE" id="PS51671"/>
    </source>
</evidence>
<dbReference type="PROSITE" id="PS51671">
    <property type="entry name" value="ACT"/>
    <property type="match status" value="1"/>
</dbReference>
<dbReference type="InterPro" id="IPR002912">
    <property type="entry name" value="ACT_dom"/>
</dbReference>
<dbReference type="Proteomes" id="UP000199163">
    <property type="component" value="Unassembled WGS sequence"/>
</dbReference>
<accession>A0A1G7YUS4</accession>
<evidence type="ECO:0000313" key="2">
    <source>
        <dbReference type="EMBL" id="SDH00016.1"/>
    </source>
</evidence>
<dbReference type="InterPro" id="IPR024514">
    <property type="entry name" value="DUF3388"/>
</dbReference>
<dbReference type="PIRSF" id="PIRSF021288">
    <property type="entry name" value="UCP021288_ACT"/>
    <property type="match status" value="1"/>
</dbReference>
<evidence type="ECO:0000313" key="3">
    <source>
        <dbReference type="Proteomes" id="UP000199163"/>
    </source>
</evidence>
<dbReference type="InterPro" id="IPR045865">
    <property type="entry name" value="ACT-like_dom_sf"/>
</dbReference>
<dbReference type="InterPro" id="IPR016784">
    <property type="entry name" value="UCP021288_ACT"/>
</dbReference>
<gene>
    <name evidence="2" type="ORF">SAMN05192534_101275</name>
</gene>
<proteinExistence type="predicted"/>
<name>A0A1G7YUS4_9BACI</name>
<dbReference type="SUPFAM" id="SSF55021">
    <property type="entry name" value="ACT-like"/>
    <property type="match status" value="1"/>
</dbReference>
<organism evidence="2 3">
    <name type="scientific">Alteribacillus persepolensis</name>
    <dbReference type="NCBI Taxonomy" id="568899"/>
    <lineage>
        <taxon>Bacteria</taxon>
        <taxon>Bacillati</taxon>
        <taxon>Bacillota</taxon>
        <taxon>Bacilli</taxon>
        <taxon>Bacillales</taxon>
        <taxon>Bacillaceae</taxon>
        <taxon>Alteribacillus</taxon>
    </lineage>
</organism>
<dbReference type="EMBL" id="FNDK01000001">
    <property type="protein sequence ID" value="SDH00016.1"/>
    <property type="molecule type" value="Genomic_DNA"/>
</dbReference>
<dbReference type="RefSeq" id="WP_091270483.1">
    <property type="nucleotide sequence ID" value="NZ_FNDK01000001.1"/>
</dbReference>